<sequence>MCGHRICRSAWSRLEKAQRPIIGKEGCSMMRVLDDVAHLPSTVPLFVFGAGQGGHLVVRAIRRRPQMRIEAVIDTYKRGEVNGIPVITPAEFFERAKPDTPVVIASMYMDEIKLQLAAHGVRNLYNLYPFVRNQLAEARYRRDRLRAALILTATVAAAWFLAA</sequence>
<keyword evidence="2" id="KW-0614">Plasmid</keyword>
<evidence type="ECO:0000313" key="2">
    <source>
        <dbReference type="EMBL" id="CBS91502.1"/>
    </source>
</evidence>
<accession>G7ZIM7</accession>
<dbReference type="EMBL" id="FQ311874">
    <property type="protein sequence ID" value="CBS91502.1"/>
    <property type="molecule type" value="Genomic_DNA"/>
</dbReference>
<organism evidence="2 3">
    <name type="scientific">Azospirillum lipoferum (strain 4B)</name>
    <dbReference type="NCBI Taxonomy" id="862719"/>
    <lineage>
        <taxon>Bacteria</taxon>
        <taxon>Pseudomonadati</taxon>
        <taxon>Pseudomonadota</taxon>
        <taxon>Alphaproteobacteria</taxon>
        <taxon>Rhodospirillales</taxon>
        <taxon>Azospirillaceae</taxon>
        <taxon>Azospirillum</taxon>
    </lineage>
</organism>
<protein>
    <submittedName>
        <fullName evidence="2">Uncharacterized protein</fullName>
    </submittedName>
</protein>
<evidence type="ECO:0000256" key="1">
    <source>
        <dbReference type="SAM" id="Phobius"/>
    </source>
</evidence>
<gene>
    <name evidence="2" type="ordered locus">AZOLI_p60084</name>
</gene>
<geneLocation type="plasmid" evidence="2 3">
    <name>AZO_p6</name>
</geneLocation>
<feature type="transmembrane region" description="Helical" evidence="1">
    <location>
        <begin position="39"/>
        <end position="58"/>
    </location>
</feature>
<keyword evidence="1" id="KW-0812">Transmembrane</keyword>
<keyword evidence="1" id="KW-0472">Membrane</keyword>
<proteinExistence type="predicted"/>
<dbReference type="Gene3D" id="3.40.50.720">
    <property type="entry name" value="NAD(P)-binding Rossmann-like Domain"/>
    <property type="match status" value="1"/>
</dbReference>
<feature type="transmembrane region" description="Helical" evidence="1">
    <location>
        <begin position="145"/>
        <end position="162"/>
    </location>
</feature>
<dbReference type="InterPro" id="IPR029063">
    <property type="entry name" value="SAM-dependent_MTases_sf"/>
</dbReference>
<keyword evidence="1" id="KW-1133">Transmembrane helix</keyword>
<dbReference type="HOGENOM" id="CLU_1623785_0_0_5"/>
<keyword evidence="3" id="KW-1185">Reference proteome</keyword>
<evidence type="ECO:0000313" key="3">
    <source>
        <dbReference type="Proteomes" id="UP000005667"/>
    </source>
</evidence>
<dbReference type="SUPFAM" id="SSF53335">
    <property type="entry name" value="S-adenosyl-L-methionine-dependent methyltransferases"/>
    <property type="match status" value="1"/>
</dbReference>
<dbReference type="OrthoDB" id="7308086at2"/>
<name>G7ZIM7_AZOL4</name>
<dbReference type="KEGG" id="ali:AZOLI_p60084"/>
<reference evidence="3" key="1">
    <citation type="journal article" date="2011" name="PLoS Genet.">
        <title>Azospirillum genomes reveal transition of bacteria from aquatic to terrestrial environments.</title>
        <authorList>
            <person name="Wisniewski-Dye F."/>
            <person name="Borziak K."/>
            <person name="Khalsa-Moyers G."/>
            <person name="Alexandre G."/>
            <person name="Sukharnikov L.O."/>
            <person name="Wuichet K."/>
            <person name="Hurst G.B."/>
            <person name="McDonald W.H."/>
            <person name="Robertson J.S."/>
            <person name="Barbe V."/>
            <person name="Calteau A."/>
            <person name="Rouy Z."/>
            <person name="Mangenot S."/>
            <person name="Prigent-Combaret C."/>
            <person name="Normand P."/>
            <person name="Boyer M."/>
            <person name="Siguier P."/>
            <person name="Dessaux Y."/>
            <person name="Elmerich C."/>
            <person name="Condemine G."/>
            <person name="Krishnen G."/>
            <person name="Kennedy I."/>
            <person name="Paterson A.H."/>
            <person name="Gonzalez V."/>
            <person name="Mavingui P."/>
            <person name="Zhulin I.B."/>
        </authorList>
    </citation>
    <scope>NUCLEOTIDE SEQUENCE [LARGE SCALE GENOMIC DNA]</scope>
    <source>
        <strain evidence="3">4B</strain>
    </source>
</reference>
<dbReference type="AlphaFoldDB" id="G7ZIM7"/>
<dbReference type="Proteomes" id="UP000005667">
    <property type="component" value="Plasmid AZO_p6"/>
</dbReference>